<evidence type="ECO:0000256" key="1">
    <source>
        <dbReference type="SAM" id="SignalP"/>
    </source>
</evidence>
<evidence type="ECO:0000313" key="4">
    <source>
        <dbReference type="EMBL" id="KDR52687.1"/>
    </source>
</evidence>
<dbReference type="HOGENOM" id="CLU_033227_1_0_10"/>
<dbReference type="RefSeq" id="WP_018966936.1">
    <property type="nucleotide sequence ID" value="NZ_KB899212.1"/>
</dbReference>
<organism evidence="4 5">
    <name type="scientific">Hoylesella loescheii DSM 19665 = JCM 12249 = ATCC 15930</name>
    <dbReference type="NCBI Taxonomy" id="1122985"/>
    <lineage>
        <taxon>Bacteria</taxon>
        <taxon>Pseudomonadati</taxon>
        <taxon>Bacteroidota</taxon>
        <taxon>Bacteroidia</taxon>
        <taxon>Bacteroidales</taxon>
        <taxon>Prevotellaceae</taxon>
        <taxon>Hoylesella</taxon>
    </lineage>
</organism>
<dbReference type="Gene3D" id="3.40.50.12170">
    <property type="entry name" value="Uncharacterised protein PF07075, DUF1343"/>
    <property type="match status" value="1"/>
</dbReference>
<feature type="signal peptide" evidence="1">
    <location>
        <begin position="1"/>
        <end position="24"/>
    </location>
</feature>
<keyword evidence="5" id="KW-1185">Reference proteome</keyword>
<dbReference type="AlphaFoldDB" id="A0A069QJ62"/>
<dbReference type="InterPro" id="IPR048502">
    <property type="entry name" value="NamZ_N"/>
</dbReference>
<evidence type="ECO:0008006" key="6">
    <source>
        <dbReference type="Google" id="ProtNLM"/>
    </source>
</evidence>
<reference evidence="4 5" key="1">
    <citation type="submission" date="2013-08" db="EMBL/GenBank/DDBJ databases">
        <authorList>
            <person name="Weinstock G."/>
            <person name="Sodergren E."/>
            <person name="Wylie T."/>
            <person name="Fulton L."/>
            <person name="Fulton R."/>
            <person name="Fronick C."/>
            <person name="O'Laughlin M."/>
            <person name="Godfrey J."/>
            <person name="Miner T."/>
            <person name="Herter B."/>
            <person name="Appelbaum E."/>
            <person name="Cordes M."/>
            <person name="Lek S."/>
            <person name="Wollam A."/>
            <person name="Pepin K.H."/>
            <person name="Palsikar V.B."/>
            <person name="Mitreva M."/>
            <person name="Wilson R.K."/>
        </authorList>
    </citation>
    <scope>NUCLEOTIDE SEQUENCE [LARGE SCALE GENOMIC DNA]</scope>
    <source>
        <strain evidence="4 5">ATCC 15930</strain>
    </source>
</reference>
<dbReference type="Proteomes" id="UP000027442">
    <property type="component" value="Unassembled WGS sequence"/>
</dbReference>
<dbReference type="InterPro" id="IPR008302">
    <property type="entry name" value="NamZ"/>
</dbReference>
<dbReference type="PANTHER" id="PTHR42915:SF1">
    <property type="entry name" value="PEPTIDOGLYCAN BETA-N-ACETYLMURAMIDASE NAMZ"/>
    <property type="match status" value="1"/>
</dbReference>
<feature type="domain" description="Peptidoglycan beta-N-acetylmuramidase NamZ C-terminal" evidence="3">
    <location>
        <begin position="258"/>
        <end position="415"/>
    </location>
</feature>
<dbReference type="PANTHER" id="PTHR42915">
    <property type="entry name" value="HYPOTHETICAL 460 KDA PROTEIN IN FEUA-SIGW INTERGENIC REGION [PRECURSOR]"/>
    <property type="match status" value="1"/>
</dbReference>
<dbReference type="EMBL" id="JNGW01000048">
    <property type="protein sequence ID" value="KDR52687.1"/>
    <property type="molecule type" value="Genomic_DNA"/>
</dbReference>
<dbReference type="Pfam" id="PF20732">
    <property type="entry name" value="NamZ_C"/>
    <property type="match status" value="1"/>
</dbReference>
<feature type="chain" id="PRO_5001665396" description="DUF1343 domain-containing protein" evidence="1">
    <location>
        <begin position="25"/>
        <end position="416"/>
    </location>
</feature>
<sequence length="416" mass="46162">MKNKALLTIALALAAMLAPTQTWAKKTVLTGIDVLTQQKFKCLQGKRVGLITNPTGVNANLVSTVDVLKAAPGVNLVALYGPEHGVRGDIHAGDKVETARDAKTGLPVFSLYGKTRKPTPEMLKDVDVLVYDIQDIGCRSFTFISTMGLAMEAAAENDKEFVVLDRPNPLGGLKIEGNITDDDCISFVSQFKIPYIYGLTCGELARMLNDEGMLKGGVRCKLTVVKMKNWKRTMGYADTGLQWIASSPHIPQAVTSYYYPTSGILGELGYVSIGVGYTIPFQMFAAPWIDAVQLADAMNAHQLPGVTFRPIYLKPFYSVGKGELLQGVQMHIADFQRVELTPMQFVFIEEVAHLYPKHAVLANADAKRFDMFDKVSGSKQVRIKMAMHNRWADLKPFWDKDVAQFRTLSKKYYLYK</sequence>
<dbReference type="Gene3D" id="3.90.1150.140">
    <property type="match status" value="1"/>
</dbReference>
<proteinExistence type="predicted"/>
<dbReference type="Pfam" id="PF07075">
    <property type="entry name" value="NamZ_N"/>
    <property type="match status" value="1"/>
</dbReference>
<accession>A0A069QJ62</accession>
<keyword evidence="1" id="KW-0732">Signal</keyword>
<comment type="caution">
    <text evidence="4">The sequence shown here is derived from an EMBL/GenBank/DDBJ whole genome shotgun (WGS) entry which is preliminary data.</text>
</comment>
<dbReference type="eggNOG" id="COG3876">
    <property type="taxonomic scope" value="Bacteria"/>
</dbReference>
<evidence type="ECO:0000313" key="5">
    <source>
        <dbReference type="Proteomes" id="UP000027442"/>
    </source>
</evidence>
<protein>
    <recommendedName>
        <fullName evidence="6">DUF1343 domain-containing protein</fullName>
    </recommendedName>
</protein>
<feature type="domain" description="Peptidoglycan beta-N-acetylmuramidase NamZ N-terminal" evidence="2">
    <location>
        <begin position="48"/>
        <end position="252"/>
    </location>
</feature>
<evidence type="ECO:0000259" key="2">
    <source>
        <dbReference type="Pfam" id="PF07075"/>
    </source>
</evidence>
<dbReference type="PIRSF" id="PIRSF016719">
    <property type="entry name" value="UCP016719"/>
    <property type="match status" value="1"/>
</dbReference>
<dbReference type="GO" id="GO:0033922">
    <property type="term" value="F:peptidoglycan beta-N-acetylmuramidase activity"/>
    <property type="evidence" value="ECO:0007669"/>
    <property type="project" value="InterPro"/>
</dbReference>
<gene>
    <name evidence="4" type="ORF">HMPREF1991_01265</name>
</gene>
<dbReference type="InterPro" id="IPR048503">
    <property type="entry name" value="NamZ_C"/>
</dbReference>
<name>A0A069QJ62_HOYLO</name>
<dbReference type="PATRIC" id="fig|1122985.7.peg.1311"/>
<evidence type="ECO:0000259" key="3">
    <source>
        <dbReference type="Pfam" id="PF20732"/>
    </source>
</evidence>